<evidence type="ECO:0000313" key="1">
    <source>
        <dbReference type="EnsemblPlants" id="OB01G49870.1"/>
    </source>
</evidence>
<accession>J3L6Y1</accession>
<sequence length="125" mass="13558">MSSSSQGSFSWRKRHASVFSTALNSLASSLVHRRCSCGASHSPASCIVSTTVSAVSRDPIASSHRRFSHGTRYACASTSNCTALFSSISSSSPLHINQKPIDKISDLIVYTYIYIYIYMNLLASI</sequence>
<dbReference type="Proteomes" id="UP000006038">
    <property type="component" value="Chromosome 1"/>
</dbReference>
<organism evidence="1">
    <name type="scientific">Oryza brachyantha</name>
    <name type="common">malo sina</name>
    <dbReference type="NCBI Taxonomy" id="4533"/>
    <lineage>
        <taxon>Eukaryota</taxon>
        <taxon>Viridiplantae</taxon>
        <taxon>Streptophyta</taxon>
        <taxon>Embryophyta</taxon>
        <taxon>Tracheophyta</taxon>
        <taxon>Spermatophyta</taxon>
        <taxon>Magnoliopsida</taxon>
        <taxon>Liliopsida</taxon>
        <taxon>Poales</taxon>
        <taxon>Poaceae</taxon>
        <taxon>BOP clade</taxon>
        <taxon>Oryzoideae</taxon>
        <taxon>Oryzeae</taxon>
        <taxon>Oryzinae</taxon>
        <taxon>Oryza</taxon>
    </lineage>
</organism>
<dbReference type="Gramene" id="OB01G49870.1">
    <property type="protein sequence ID" value="OB01G49870.1"/>
    <property type="gene ID" value="OB01G49870"/>
</dbReference>
<dbReference type="AlphaFoldDB" id="J3L6Y1"/>
<evidence type="ECO:0000313" key="2">
    <source>
        <dbReference type="Proteomes" id="UP000006038"/>
    </source>
</evidence>
<keyword evidence="2" id="KW-1185">Reference proteome</keyword>
<reference evidence="1" key="1">
    <citation type="journal article" date="2013" name="Nat. Commun.">
        <title>Whole-genome sequencing of Oryza brachyantha reveals mechanisms underlying Oryza genome evolution.</title>
        <authorList>
            <person name="Chen J."/>
            <person name="Huang Q."/>
            <person name="Gao D."/>
            <person name="Wang J."/>
            <person name="Lang Y."/>
            <person name="Liu T."/>
            <person name="Li B."/>
            <person name="Bai Z."/>
            <person name="Luis Goicoechea J."/>
            <person name="Liang C."/>
            <person name="Chen C."/>
            <person name="Zhang W."/>
            <person name="Sun S."/>
            <person name="Liao Y."/>
            <person name="Zhang X."/>
            <person name="Yang L."/>
            <person name="Song C."/>
            <person name="Wang M."/>
            <person name="Shi J."/>
            <person name="Liu G."/>
            <person name="Liu J."/>
            <person name="Zhou H."/>
            <person name="Zhou W."/>
            <person name="Yu Q."/>
            <person name="An N."/>
            <person name="Chen Y."/>
            <person name="Cai Q."/>
            <person name="Wang B."/>
            <person name="Liu B."/>
            <person name="Min J."/>
            <person name="Huang Y."/>
            <person name="Wu H."/>
            <person name="Li Z."/>
            <person name="Zhang Y."/>
            <person name="Yin Y."/>
            <person name="Song W."/>
            <person name="Jiang J."/>
            <person name="Jackson S.A."/>
            <person name="Wing R.A."/>
            <person name="Wang J."/>
            <person name="Chen M."/>
        </authorList>
    </citation>
    <scope>NUCLEOTIDE SEQUENCE [LARGE SCALE GENOMIC DNA]</scope>
    <source>
        <strain evidence="1">cv. IRGC 101232</strain>
    </source>
</reference>
<proteinExistence type="predicted"/>
<protein>
    <submittedName>
        <fullName evidence="1">Uncharacterized protein</fullName>
    </submittedName>
</protein>
<reference evidence="1" key="2">
    <citation type="submission" date="2013-04" db="UniProtKB">
        <authorList>
            <consortium name="EnsemblPlants"/>
        </authorList>
    </citation>
    <scope>IDENTIFICATION</scope>
</reference>
<dbReference type="EnsemblPlants" id="OB01G49870.1">
    <property type="protein sequence ID" value="OB01G49870.1"/>
    <property type="gene ID" value="OB01G49870"/>
</dbReference>
<dbReference type="HOGENOM" id="CLU_1996116_0_0_1"/>
<name>J3L6Y1_ORYBR</name>